<dbReference type="EMBL" id="LT629740">
    <property type="protein sequence ID" value="SDT36796.1"/>
    <property type="molecule type" value="Genomic_DNA"/>
</dbReference>
<proteinExistence type="predicted"/>
<evidence type="ECO:0000313" key="1">
    <source>
        <dbReference type="EMBL" id="SDT36796.1"/>
    </source>
</evidence>
<dbReference type="AlphaFoldDB" id="A0A1H1ZU54"/>
<dbReference type="Proteomes" id="UP000199679">
    <property type="component" value="Chromosome I"/>
</dbReference>
<accession>A0A1H1ZU54</accession>
<organism evidence="1 2">
    <name type="scientific">Mucilaginibacter mallensis</name>
    <dbReference type="NCBI Taxonomy" id="652787"/>
    <lineage>
        <taxon>Bacteria</taxon>
        <taxon>Pseudomonadati</taxon>
        <taxon>Bacteroidota</taxon>
        <taxon>Sphingobacteriia</taxon>
        <taxon>Sphingobacteriales</taxon>
        <taxon>Sphingobacteriaceae</taxon>
        <taxon>Mucilaginibacter</taxon>
    </lineage>
</organism>
<reference evidence="1 2" key="1">
    <citation type="submission" date="2016-10" db="EMBL/GenBank/DDBJ databases">
        <authorList>
            <person name="de Groot N.N."/>
        </authorList>
    </citation>
    <scope>NUCLEOTIDE SEQUENCE [LARGE SCALE GENOMIC DNA]</scope>
    <source>
        <strain evidence="1 2">MP1X4</strain>
    </source>
</reference>
<keyword evidence="2" id="KW-1185">Reference proteome</keyword>
<sequence>MKVDALRAALDWEQANRDFQFRRTNISRAYQYKKIASSNDSNGILNYNKRLTPLGDRFKQDFLNALARLQVCSLGLDKIYGYSAPLPNIAEQDGLFDDCITWTRNAINYYNRFSKLDQTYVLRISLRNLLIKSTQPFNPEKQSEIDTTAVDSSTSYGQMLAKGIFQFNIDEHLFLNQKHVRIRGINMFVSLTPYKRLQANIDMVNGCIMAEIIPPPTSYSG</sequence>
<gene>
    <name evidence="1" type="ORF">SAMN05216490_3237</name>
</gene>
<protein>
    <submittedName>
        <fullName evidence="1">Uncharacterized protein</fullName>
    </submittedName>
</protein>
<name>A0A1H1ZU54_MUCMA</name>
<evidence type="ECO:0000313" key="2">
    <source>
        <dbReference type="Proteomes" id="UP000199679"/>
    </source>
</evidence>